<comment type="caution">
    <text evidence="3">The sequence shown here is derived from an EMBL/GenBank/DDBJ whole genome shotgun (WGS) entry which is preliminary data.</text>
</comment>
<protein>
    <recommendedName>
        <fullName evidence="5">C2H2-type domain-containing protein</fullName>
    </recommendedName>
</protein>
<organism evidence="3 4">
    <name type="scientific">Echria macrotheca</name>
    <dbReference type="NCBI Taxonomy" id="438768"/>
    <lineage>
        <taxon>Eukaryota</taxon>
        <taxon>Fungi</taxon>
        <taxon>Dikarya</taxon>
        <taxon>Ascomycota</taxon>
        <taxon>Pezizomycotina</taxon>
        <taxon>Sordariomycetes</taxon>
        <taxon>Sordariomycetidae</taxon>
        <taxon>Sordariales</taxon>
        <taxon>Schizotheciaceae</taxon>
        <taxon>Echria</taxon>
    </lineage>
</organism>
<feature type="signal peptide" evidence="2">
    <location>
        <begin position="1"/>
        <end position="19"/>
    </location>
</feature>
<name>A0AAJ0B1Y6_9PEZI</name>
<feature type="compositionally biased region" description="Low complexity" evidence="1">
    <location>
        <begin position="639"/>
        <end position="649"/>
    </location>
</feature>
<feature type="region of interest" description="Disordered" evidence="1">
    <location>
        <begin position="998"/>
        <end position="1071"/>
    </location>
</feature>
<reference evidence="3" key="1">
    <citation type="submission" date="2023-06" db="EMBL/GenBank/DDBJ databases">
        <title>Genome-scale phylogeny and comparative genomics of the fungal order Sordariales.</title>
        <authorList>
            <consortium name="Lawrence Berkeley National Laboratory"/>
            <person name="Hensen N."/>
            <person name="Bonometti L."/>
            <person name="Westerberg I."/>
            <person name="Brannstrom I.O."/>
            <person name="Guillou S."/>
            <person name="Cros-Aarteil S."/>
            <person name="Calhoun S."/>
            <person name="Haridas S."/>
            <person name="Kuo A."/>
            <person name="Mondo S."/>
            <person name="Pangilinan J."/>
            <person name="Riley R."/>
            <person name="Labutti K."/>
            <person name="Andreopoulos B."/>
            <person name="Lipzen A."/>
            <person name="Chen C."/>
            <person name="Yanf M."/>
            <person name="Daum C."/>
            <person name="Ng V."/>
            <person name="Clum A."/>
            <person name="Steindorff A."/>
            <person name="Ohm R."/>
            <person name="Martin F."/>
            <person name="Silar P."/>
            <person name="Natvig D."/>
            <person name="Lalanne C."/>
            <person name="Gautier V."/>
            <person name="Ament-Velasquez S.L."/>
            <person name="Kruys A."/>
            <person name="Hutchinson M.I."/>
            <person name="Powell A.J."/>
            <person name="Barry K."/>
            <person name="Miller A.N."/>
            <person name="Grigoriev I.V."/>
            <person name="Debuchy R."/>
            <person name="Gladieux P."/>
            <person name="Thoren M.H."/>
            <person name="Johannesson H."/>
        </authorList>
    </citation>
    <scope>NUCLEOTIDE SEQUENCE</scope>
    <source>
        <strain evidence="3">PSN4</strain>
    </source>
</reference>
<feature type="compositionally biased region" description="Polar residues" evidence="1">
    <location>
        <begin position="1049"/>
        <end position="1063"/>
    </location>
</feature>
<dbReference type="PANTHER" id="PTHR38166:SF1">
    <property type="entry name" value="C2H2-TYPE DOMAIN-CONTAINING PROTEIN"/>
    <property type="match status" value="1"/>
</dbReference>
<evidence type="ECO:0000256" key="2">
    <source>
        <dbReference type="SAM" id="SignalP"/>
    </source>
</evidence>
<keyword evidence="2" id="KW-0732">Signal</keyword>
<sequence>MADFSILLDVLNLFPDVAAAVDGLKDAKFDRESRAIDRRLSGQLTIYSQFTYKLLRLTGAASPRDDGFRQKVEERLGMTTTDLIAAQLREMQRVLRELKRDLGNTRSGTEILNKFGSSGDAENSSVPKASQGLARRLGDLTRLNTVLASCLLEPKAPLAFLSEPGSAANIPTLFHEDQEKLLEAINFLASHTCTCPSPHPASLRCRCLRCNPEFGVVESWDHPWSFEVAIHPMLERSGVTAGDGTGDVEPEPLLSEHNEAVYVSWLTLDGTKAVADESQTICSALEEAGRSVPRSQHIGRPERSTRKFMTFDDLLRHRKLSLERHDRIVLAFRLCSAVLQFANTPFARGPWGPRQWLVAVNSGTKFQSPEVFLLPTPALGGTSPETTVRNVVSACQIASREPVLTALGLVLLQLVLGRNLADIRRQEPNFFKSEAFKVDDTELLDILTARRLLALRYLCQTIGPDIEDAVSACLTQQYRDGYDAKVKQLVIEDASFPRHAMHAVLAPLYREVRKNQGTFNSPTTSVTRRARADTKRGRGPDAIPVAESANQKLPSTPKGKPNRGSVPAPQQIGQGGDSPSTGQQTSQIIAGGDSTDPPRLSGDDDSRVELGSSVSGPKINVSDEDHSSKDVAPPLSAEGPRSSGGSSRPDSWVKPGTLPSSEENRPSSLESNRTERDDGDQPVIYSAPPSCGPETTSGLSYETVSESVDSSFAWLFFQPYKLPDGHPLLALVQDALRVVFRCFRQWVESPSGGHGRQPSQSGRSHTLSSRKRHRGAPGNGRDQEDEYDEEDDVSHHNPTSSRQRPAVKPGYNFACPFLKKDPSKYLSCCAYTLSRIRDVKQHLGRKHSMPIYCPRCIATFSDEIKRDTHVRQSNCTERPLHARPDGISEAQKTQLARRPPANSTAWEQWYGVFEILFPGHPTRPDSPYLEMDRVFVEGANSYSRFLEREGPRLLSDYLERQEAVTWNYDGRDLEGFQQSVFEQGFRFMFNEYFQRGQAASSTSDSHPTATTTTATTQPSSEIDYGTHSHGSPMNFQAPAASLADPGPSQHPNGGQIFSPSAGSSMDFELGTDSHRDAPYMSLFPGDNVLVPSQPALLFSEDLQAIWPQFSGQFSGDQDWCELRPPTRGSPS</sequence>
<feature type="compositionally biased region" description="Basic and acidic residues" evidence="1">
    <location>
        <begin position="530"/>
        <end position="539"/>
    </location>
</feature>
<dbReference type="EMBL" id="MU839849">
    <property type="protein sequence ID" value="KAK1750092.1"/>
    <property type="molecule type" value="Genomic_DNA"/>
</dbReference>
<gene>
    <name evidence="3" type="ORF">QBC47DRAFT_394584</name>
</gene>
<keyword evidence="4" id="KW-1185">Reference proteome</keyword>
<evidence type="ECO:0000313" key="3">
    <source>
        <dbReference type="EMBL" id="KAK1750092.1"/>
    </source>
</evidence>
<feature type="chain" id="PRO_5042525518" description="C2H2-type domain-containing protein" evidence="2">
    <location>
        <begin position="20"/>
        <end position="1131"/>
    </location>
</feature>
<feature type="compositionally biased region" description="Polar residues" evidence="1">
    <location>
        <begin position="658"/>
        <end position="671"/>
    </location>
</feature>
<evidence type="ECO:0000313" key="4">
    <source>
        <dbReference type="Proteomes" id="UP001239445"/>
    </source>
</evidence>
<feature type="region of interest" description="Disordered" evidence="1">
    <location>
        <begin position="749"/>
        <end position="805"/>
    </location>
</feature>
<dbReference type="AlphaFoldDB" id="A0AAJ0B1Y6"/>
<feature type="compositionally biased region" description="Polar residues" evidence="1">
    <location>
        <begin position="577"/>
        <end position="588"/>
    </location>
</feature>
<feature type="region of interest" description="Disordered" evidence="1">
    <location>
        <begin position="516"/>
        <end position="699"/>
    </location>
</feature>
<feature type="compositionally biased region" description="Polar residues" evidence="1">
    <location>
        <begin position="516"/>
        <end position="527"/>
    </location>
</feature>
<proteinExistence type="predicted"/>
<evidence type="ECO:0000256" key="1">
    <source>
        <dbReference type="SAM" id="MobiDB-lite"/>
    </source>
</evidence>
<accession>A0AAJ0B1Y6</accession>
<evidence type="ECO:0008006" key="5">
    <source>
        <dbReference type="Google" id="ProtNLM"/>
    </source>
</evidence>
<dbReference type="PANTHER" id="PTHR38166">
    <property type="entry name" value="C2H2-TYPE DOMAIN-CONTAINING PROTEIN-RELATED"/>
    <property type="match status" value="1"/>
</dbReference>
<feature type="compositionally biased region" description="Acidic residues" evidence="1">
    <location>
        <begin position="783"/>
        <end position="792"/>
    </location>
</feature>
<dbReference type="Proteomes" id="UP001239445">
    <property type="component" value="Unassembled WGS sequence"/>
</dbReference>
<feature type="compositionally biased region" description="Low complexity" evidence="1">
    <location>
        <begin position="998"/>
        <end position="1020"/>
    </location>
</feature>
<feature type="compositionally biased region" description="Polar residues" evidence="1">
    <location>
        <begin position="757"/>
        <end position="767"/>
    </location>
</feature>